<dbReference type="Proteomes" id="UP000481417">
    <property type="component" value="Unassembled WGS sequence"/>
</dbReference>
<dbReference type="EMBL" id="WMBT01000008">
    <property type="protein sequence ID" value="MTE01230.1"/>
    <property type="molecule type" value="Genomic_DNA"/>
</dbReference>
<gene>
    <name evidence="1" type="ORF">GIY56_13150</name>
</gene>
<evidence type="ECO:0000313" key="2">
    <source>
        <dbReference type="Proteomes" id="UP000481417"/>
    </source>
</evidence>
<keyword evidence="2" id="KW-1185">Reference proteome</keyword>
<reference evidence="1 2" key="1">
    <citation type="submission" date="2019-11" db="EMBL/GenBank/DDBJ databases">
        <authorList>
            <person name="Lang L."/>
        </authorList>
    </citation>
    <scope>NUCLEOTIDE SEQUENCE [LARGE SCALE GENOMIC DNA]</scope>
    <source>
        <strain evidence="1 2">YIM 132242</strain>
    </source>
</reference>
<dbReference type="RefSeq" id="WP_154765305.1">
    <property type="nucleotide sequence ID" value="NZ_WMBT01000008.1"/>
</dbReference>
<sequence length="45" mass="5169">MTAELEDRKDGTDQDRIPERLQILVARLRKVILQQSPADHTAQDP</sequence>
<comment type="caution">
    <text evidence="1">The sequence shown here is derived from an EMBL/GenBank/DDBJ whole genome shotgun (WGS) entry which is preliminary data.</text>
</comment>
<evidence type="ECO:0000313" key="1">
    <source>
        <dbReference type="EMBL" id="MTE01230.1"/>
    </source>
</evidence>
<accession>A0A6L6HSF3</accession>
<organism evidence="1 2">
    <name type="scientific">Paracoccus lichenicola</name>
    <dbReference type="NCBI Taxonomy" id="2665644"/>
    <lineage>
        <taxon>Bacteria</taxon>
        <taxon>Pseudomonadati</taxon>
        <taxon>Pseudomonadota</taxon>
        <taxon>Alphaproteobacteria</taxon>
        <taxon>Rhodobacterales</taxon>
        <taxon>Paracoccaceae</taxon>
        <taxon>Paracoccus</taxon>
    </lineage>
</organism>
<dbReference type="AlphaFoldDB" id="A0A6L6HSF3"/>
<proteinExistence type="predicted"/>
<protein>
    <submittedName>
        <fullName evidence="1">Uncharacterized protein</fullName>
    </submittedName>
</protein>
<name>A0A6L6HSF3_9RHOB</name>